<feature type="region of interest" description="Disordered" evidence="1">
    <location>
        <begin position="192"/>
        <end position="228"/>
    </location>
</feature>
<dbReference type="SUPFAM" id="SSF48371">
    <property type="entry name" value="ARM repeat"/>
    <property type="match status" value="1"/>
</dbReference>
<reference evidence="3" key="3">
    <citation type="submission" date="2018-08" db="EMBL/GenBank/DDBJ databases">
        <title>Leveraging single-cell genomics to expand the Fungal Tree of Life.</title>
        <authorList>
            <consortium name="DOE Joint Genome Institute"/>
            <person name="Ahrendt S.R."/>
            <person name="Quandt C.A."/>
            <person name="Ciobanu D."/>
            <person name="Clum A."/>
            <person name="Salamov A."/>
            <person name="Andreopoulos B."/>
            <person name="Cheng J.-F."/>
            <person name="Woyke T."/>
            <person name="Pelin A."/>
            <person name="Henrissat B."/>
            <person name="Reynolds N."/>
            <person name="Benny G.L."/>
            <person name="Smith M.E."/>
            <person name="James T.Y."/>
            <person name="Grigoriev I.V."/>
        </authorList>
    </citation>
    <scope>NUCLEOTIDE SEQUENCE</scope>
    <source>
        <strain evidence="3">CSF55</strain>
    </source>
</reference>
<dbReference type="PANTHER" id="PTHR34258:SF1">
    <property type="entry name" value="ARMADILLO-LIKE HELICAL DOMAIN CONTAINING PROTEIN 1"/>
    <property type="match status" value="1"/>
</dbReference>
<evidence type="ECO:0000313" key="3">
    <source>
        <dbReference type="EMBL" id="RKP20347.1"/>
    </source>
</evidence>
<name>A0A075ATS0_ROZAC</name>
<sequence length="327" mass="37154">MTDVNHEATGDQVKTRTMNDGKWIETELMKNDNLLASYTQQACCAKLLGAMAVYSQDLAEKMVEYQAVSGLLSCISNVANQESQMNAVDTLLHLIELFPRIGEVIIEEVGEEFYEGLKENPDTIFKELTKEQIKFLNRNAIKMRGSSKVGDMNNNPESVMDALDKLVDVPEDKSFVNDPEMTEYSFAVSETRDLESEMPDDIDKDMNRMTTEDDSKDSQVTSEQTESKLKNMYTPFSIPPVQSSLVGSKYQGERMELEMEALALNEIMREKKSNVSKKIVLDKEFKVTMKSVKEDMPNFIALKENNNAFRVDMENILNEIESPERKA</sequence>
<proteinExistence type="predicted"/>
<gene>
    <name evidence="2" type="ORF">O9G_000418</name>
    <name evidence="3" type="ORF">ROZALSC1DRAFT_28151</name>
</gene>
<dbReference type="EMBL" id="KE561047">
    <property type="protein sequence ID" value="EPZ33643.1"/>
    <property type="molecule type" value="Genomic_DNA"/>
</dbReference>
<dbReference type="AlphaFoldDB" id="A0A075ATS0"/>
<dbReference type="HOGENOM" id="CLU_850344_0_0_1"/>
<reference evidence="5" key="2">
    <citation type="journal article" date="2018" name="Nat. Microbiol.">
        <title>Leveraging single-cell genomics to expand the fungal tree of life.</title>
        <authorList>
            <person name="Ahrendt S.R."/>
            <person name="Quandt C.A."/>
            <person name="Ciobanu D."/>
            <person name="Clum A."/>
            <person name="Salamov A."/>
            <person name="Andreopoulos B."/>
            <person name="Cheng J.F."/>
            <person name="Woyke T."/>
            <person name="Pelin A."/>
            <person name="Henrissat B."/>
            <person name="Reynolds N.K."/>
            <person name="Benny G.L."/>
            <person name="Smith M.E."/>
            <person name="James T.Y."/>
            <person name="Grigoriev I.V."/>
        </authorList>
    </citation>
    <scope>NUCLEOTIDE SEQUENCE [LARGE SCALE GENOMIC DNA]</scope>
    <source>
        <strain evidence="5">CSF55</strain>
    </source>
</reference>
<evidence type="ECO:0000256" key="1">
    <source>
        <dbReference type="SAM" id="MobiDB-lite"/>
    </source>
</evidence>
<evidence type="ECO:0000313" key="2">
    <source>
        <dbReference type="EMBL" id="EPZ33643.1"/>
    </source>
</evidence>
<protein>
    <submittedName>
        <fullName evidence="2">Uncharacterized protein</fullName>
    </submittedName>
</protein>
<dbReference type="PANTHER" id="PTHR34258">
    <property type="entry name" value="ARMADILLO-LIKE HELICAL DOMAIN CONTAINING PROTEIN 1"/>
    <property type="match status" value="1"/>
</dbReference>
<dbReference type="Proteomes" id="UP000030755">
    <property type="component" value="Unassembled WGS sequence"/>
</dbReference>
<evidence type="ECO:0000313" key="4">
    <source>
        <dbReference type="Proteomes" id="UP000030755"/>
    </source>
</evidence>
<dbReference type="OrthoDB" id="278163at2759"/>
<feature type="compositionally biased region" description="Basic and acidic residues" evidence="1">
    <location>
        <begin position="204"/>
        <end position="217"/>
    </location>
</feature>
<evidence type="ECO:0000313" key="5">
    <source>
        <dbReference type="Proteomes" id="UP000281549"/>
    </source>
</evidence>
<accession>A0A075ATS0</accession>
<dbReference type="Proteomes" id="UP000281549">
    <property type="component" value="Unassembled WGS sequence"/>
</dbReference>
<dbReference type="EMBL" id="ML005077">
    <property type="protein sequence ID" value="RKP20347.1"/>
    <property type="molecule type" value="Genomic_DNA"/>
</dbReference>
<dbReference type="InterPro" id="IPR041090">
    <property type="entry name" value="DUF5578"/>
</dbReference>
<reference evidence="2 4" key="1">
    <citation type="journal article" date="2013" name="Curr. Biol.">
        <title>Shared signatures of parasitism and phylogenomics unite Cryptomycota and microsporidia.</title>
        <authorList>
            <person name="James T.Y."/>
            <person name="Pelin A."/>
            <person name="Bonen L."/>
            <person name="Ahrendt S."/>
            <person name="Sain D."/>
            <person name="Corradi N."/>
            <person name="Stajich J.E."/>
        </authorList>
    </citation>
    <scope>NUCLEOTIDE SEQUENCE [LARGE SCALE GENOMIC DNA]</scope>
    <source>
        <strain evidence="2">CSF55</strain>
        <strain evidence="2">CSF55</strain>
    </source>
</reference>
<organism evidence="2 4">
    <name type="scientific">Rozella allomycis (strain CSF55)</name>
    <dbReference type="NCBI Taxonomy" id="988480"/>
    <lineage>
        <taxon>Eukaryota</taxon>
        <taxon>Fungi</taxon>
        <taxon>Fungi incertae sedis</taxon>
        <taxon>Cryptomycota</taxon>
        <taxon>Cryptomycota incertae sedis</taxon>
        <taxon>Rozella</taxon>
    </lineage>
</organism>
<keyword evidence="4" id="KW-1185">Reference proteome</keyword>
<dbReference type="InterPro" id="IPR016024">
    <property type="entry name" value="ARM-type_fold"/>
</dbReference>